<name>A0A328EDS9_9ASTE</name>
<protein>
    <submittedName>
        <fullName evidence="2">Uncharacterized protein</fullName>
    </submittedName>
</protein>
<evidence type="ECO:0000313" key="2">
    <source>
        <dbReference type="EMBL" id="RAL54739.1"/>
    </source>
</evidence>
<evidence type="ECO:0000313" key="3">
    <source>
        <dbReference type="Proteomes" id="UP000249390"/>
    </source>
</evidence>
<feature type="region of interest" description="Disordered" evidence="1">
    <location>
        <begin position="52"/>
        <end position="86"/>
    </location>
</feature>
<reference evidence="2 3" key="1">
    <citation type="submission" date="2018-06" db="EMBL/GenBank/DDBJ databases">
        <title>The Genome of Cuscuta australis (Dodder) Provides Insight into the Evolution of Plant Parasitism.</title>
        <authorList>
            <person name="Liu H."/>
        </authorList>
    </citation>
    <scope>NUCLEOTIDE SEQUENCE [LARGE SCALE GENOMIC DNA]</scope>
    <source>
        <strain evidence="3">cv. Yunnan</strain>
        <tissue evidence="2">Vines</tissue>
    </source>
</reference>
<comment type="caution">
    <text evidence="2">The sequence shown here is derived from an EMBL/GenBank/DDBJ whole genome shotgun (WGS) entry which is preliminary data.</text>
</comment>
<keyword evidence="3" id="KW-1185">Reference proteome</keyword>
<feature type="region of interest" description="Disordered" evidence="1">
    <location>
        <begin position="12"/>
        <end position="33"/>
    </location>
</feature>
<dbReference type="PANTHER" id="PTHR36019">
    <property type="entry name" value="PLANT/PROTEIN"/>
    <property type="match status" value="1"/>
</dbReference>
<dbReference type="PANTHER" id="PTHR36019:SF3">
    <property type="entry name" value="PLANT_PROTEIN"/>
    <property type="match status" value="1"/>
</dbReference>
<dbReference type="EMBL" id="NQVE01000009">
    <property type="protein sequence ID" value="RAL54739.1"/>
    <property type="molecule type" value="Genomic_DNA"/>
</dbReference>
<gene>
    <name evidence="2" type="ORF">DM860_001867</name>
</gene>
<sequence length="116" mass="12777">MNLNCLSCHYTRTSSVGGGLDAMGAATNEEDEPKTPRFRLMSLKRLQVDRSWSGNLVGRPPAGRKNETSSSGSGGGKNLVQRRHSGPIVCDTPRLVRSCGMRRDWSFEDLRQKVKA</sequence>
<dbReference type="AlphaFoldDB" id="A0A328EDS9"/>
<proteinExistence type="predicted"/>
<accession>A0A328EDS9</accession>
<evidence type="ECO:0000256" key="1">
    <source>
        <dbReference type="SAM" id="MobiDB-lite"/>
    </source>
</evidence>
<dbReference type="Proteomes" id="UP000249390">
    <property type="component" value="Unassembled WGS sequence"/>
</dbReference>
<organism evidence="2 3">
    <name type="scientific">Cuscuta australis</name>
    <dbReference type="NCBI Taxonomy" id="267555"/>
    <lineage>
        <taxon>Eukaryota</taxon>
        <taxon>Viridiplantae</taxon>
        <taxon>Streptophyta</taxon>
        <taxon>Embryophyta</taxon>
        <taxon>Tracheophyta</taxon>
        <taxon>Spermatophyta</taxon>
        <taxon>Magnoliopsida</taxon>
        <taxon>eudicotyledons</taxon>
        <taxon>Gunneridae</taxon>
        <taxon>Pentapetalae</taxon>
        <taxon>asterids</taxon>
        <taxon>lamiids</taxon>
        <taxon>Solanales</taxon>
        <taxon>Convolvulaceae</taxon>
        <taxon>Cuscuteae</taxon>
        <taxon>Cuscuta</taxon>
        <taxon>Cuscuta subgen. Grammica</taxon>
        <taxon>Cuscuta sect. Cleistogrammica</taxon>
    </lineage>
</organism>